<dbReference type="AlphaFoldDB" id="A0A8J2UBV0"/>
<reference evidence="1" key="2">
    <citation type="submission" date="2020-09" db="EMBL/GenBank/DDBJ databases">
        <authorList>
            <person name="Sun Q."/>
            <person name="Zhou Y."/>
        </authorList>
    </citation>
    <scope>NUCLEOTIDE SEQUENCE</scope>
    <source>
        <strain evidence="1">CGMCC 1.15448</strain>
    </source>
</reference>
<gene>
    <name evidence="1" type="ORF">GCM10011511_16280</name>
</gene>
<reference evidence="1" key="1">
    <citation type="journal article" date="2014" name="Int. J. Syst. Evol. Microbiol.">
        <title>Complete genome sequence of Corynebacterium casei LMG S-19264T (=DSM 44701T), isolated from a smear-ripened cheese.</title>
        <authorList>
            <consortium name="US DOE Joint Genome Institute (JGI-PGF)"/>
            <person name="Walter F."/>
            <person name="Albersmeier A."/>
            <person name="Kalinowski J."/>
            <person name="Ruckert C."/>
        </authorList>
    </citation>
    <scope>NUCLEOTIDE SEQUENCE</scope>
    <source>
        <strain evidence="1">CGMCC 1.15448</strain>
    </source>
</reference>
<keyword evidence="2" id="KW-1185">Reference proteome</keyword>
<comment type="caution">
    <text evidence="1">The sequence shown here is derived from an EMBL/GenBank/DDBJ whole genome shotgun (WGS) entry which is preliminary data.</text>
</comment>
<organism evidence="1 2">
    <name type="scientific">Puia dinghuensis</name>
    <dbReference type="NCBI Taxonomy" id="1792502"/>
    <lineage>
        <taxon>Bacteria</taxon>
        <taxon>Pseudomonadati</taxon>
        <taxon>Bacteroidota</taxon>
        <taxon>Chitinophagia</taxon>
        <taxon>Chitinophagales</taxon>
        <taxon>Chitinophagaceae</taxon>
        <taxon>Puia</taxon>
    </lineage>
</organism>
<dbReference type="EMBL" id="BMJC01000002">
    <property type="protein sequence ID" value="GGA93734.1"/>
    <property type="molecule type" value="Genomic_DNA"/>
</dbReference>
<dbReference type="Proteomes" id="UP000607559">
    <property type="component" value="Unassembled WGS sequence"/>
</dbReference>
<evidence type="ECO:0000313" key="1">
    <source>
        <dbReference type="EMBL" id="GGA93734.1"/>
    </source>
</evidence>
<protein>
    <submittedName>
        <fullName evidence="1">Uncharacterized protein</fullName>
    </submittedName>
</protein>
<evidence type="ECO:0000313" key="2">
    <source>
        <dbReference type="Proteomes" id="UP000607559"/>
    </source>
</evidence>
<name>A0A8J2UBV0_9BACT</name>
<sequence length="299" mass="33934">MFILDILKLVFGEENGAAHFKYLRNKNEGGKNNAKGNTFENFFAVFVIAQFFNQNADGEGTLFSSQVIAFVDDFVVKQVKENTEYCFQIKDVVELYWQGGKHELRDDFRNQNEISSKLGVTSNLRLVVSKKSVYDHLVANMPEEFSSFVKVIHFESASSMNNLIRTNPMMREELTKMCALSNPSIDKLETLGTILLGSWDASNKVDVPLGLLIDGSCRSNPHYIKGRSNVVSRKLSDIFKSIVGFSYRVENGFIKWEYYDTDSGVVQYAIGSSGFEQWENDVFNNEIKSFEDLESFLSA</sequence>
<proteinExistence type="predicted"/>
<accession>A0A8J2UBV0</accession>
<dbReference type="RefSeq" id="WP_188930473.1">
    <property type="nucleotide sequence ID" value="NZ_BMJC01000002.1"/>
</dbReference>